<reference evidence="3" key="1">
    <citation type="submission" date="2018-05" db="EMBL/GenBank/DDBJ databases">
        <authorList>
            <person name="Li X."/>
        </authorList>
    </citation>
    <scope>NUCLEOTIDE SEQUENCE [LARGE SCALE GENOMIC DNA]</scope>
    <source>
        <strain evidence="3">HKS-05</strain>
    </source>
</reference>
<dbReference type="EMBL" id="QFYP01000001">
    <property type="protein sequence ID" value="RAK60243.1"/>
    <property type="molecule type" value="Genomic_DNA"/>
</dbReference>
<dbReference type="OrthoDB" id="1492465at2"/>
<evidence type="ECO:0000313" key="2">
    <source>
        <dbReference type="EMBL" id="RAK60243.1"/>
    </source>
</evidence>
<dbReference type="Gene3D" id="3.10.450.50">
    <property type="match status" value="1"/>
</dbReference>
<dbReference type="RefSeq" id="WP_111457536.1">
    <property type="nucleotide sequence ID" value="NZ_QFYP01000001.1"/>
</dbReference>
<dbReference type="NCBIfam" id="TIGR02246">
    <property type="entry name" value="SgcJ/EcaC family oxidoreductase"/>
    <property type="match status" value="1"/>
</dbReference>
<dbReference type="Proteomes" id="UP000249842">
    <property type="component" value="Unassembled WGS sequence"/>
</dbReference>
<name>A0A328AZ95_9CAUL</name>
<evidence type="ECO:0000313" key="3">
    <source>
        <dbReference type="Proteomes" id="UP000249842"/>
    </source>
</evidence>
<evidence type="ECO:0000259" key="1">
    <source>
        <dbReference type="Pfam" id="PF13577"/>
    </source>
</evidence>
<proteinExistence type="predicted"/>
<comment type="caution">
    <text evidence="2">The sequence shown here is derived from an EMBL/GenBank/DDBJ whole genome shotgun (WGS) entry which is preliminary data.</text>
</comment>
<protein>
    <recommendedName>
        <fullName evidence="1">SnoaL-like domain-containing protein</fullName>
    </recommendedName>
</protein>
<gene>
    <name evidence="2" type="ORF">DJ021_10725</name>
</gene>
<accession>A0A328AZ95</accession>
<organism evidence="2 3">
    <name type="scientific">Phenylobacterium hankyongense</name>
    <dbReference type="NCBI Taxonomy" id="1813876"/>
    <lineage>
        <taxon>Bacteria</taxon>
        <taxon>Pseudomonadati</taxon>
        <taxon>Pseudomonadota</taxon>
        <taxon>Alphaproteobacteria</taxon>
        <taxon>Caulobacterales</taxon>
        <taxon>Caulobacteraceae</taxon>
        <taxon>Phenylobacterium</taxon>
    </lineage>
</organism>
<dbReference type="SUPFAM" id="SSF54427">
    <property type="entry name" value="NTF2-like"/>
    <property type="match status" value="1"/>
</dbReference>
<feature type="domain" description="SnoaL-like" evidence="1">
    <location>
        <begin position="48"/>
        <end position="162"/>
    </location>
</feature>
<sequence>MKSETSPRCAEGATQEEAIMPNNTPDTTIVVTDAAGEPVGGPAAAALVLFRFSDAVDQRRPEAVAELFTEAALFRPGKAEHRGRAAIEAFYRGRLSDPRRTTRHLWANVEVRPVSDTEARIKAVLTNYAFEPEVSETDLQMRVGNVEGRCVAGPDGRWRFAEHLYERIFAVSLPLGAAAASTQGPKP</sequence>
<dbReference type="CDD" id="cd00531">
    <property type="entry name" value="NTF2_like"/>
    <property type="match status" value="1"/>
</dbReference>
<dbReference type="AlphaFoldDB" id="A0A328AZ95"/>
<dbReference type="InterPro" id="IPR011944">
    <property type="entry name" value="Steroid_delta5-4_isomerase"/>
</dbReference>
<dbReference type="InterPro" id="IPR037401">
    <property type="entry name" value="SnoaL-like"/>
</dbReference>
<keyword evidence="3" id="KW-1185">Reference proteome</keyword>
<dbReference type="Pfam" id="PF13577">
    <property type="entry name" value="SnoaL_4"/>
    <property type="match status" value="1"/>
</dbReference>
<dbReference type="InterPro" id="IPR032710">
    <property type="entry name" value="NTF2-like_dom_sf"/>
</dbReference>